<protein>
    <submittedName>
        <fullName evidence="5">Conjugal transfer protein TrbG</fullName>
    </submittedName>
</protein>
<sequence>MKAAFRAATALALAAPAAAQTTSTAPALPARAAVPSVAVATPPNGPVVSPPKAATPVPRRRHIPPSPAELRVRAANRAATLEPATGGYLNAVQVFPYSDGAIYHVLTAPGQVTDIALQPGETLVAVAAGDTVRWVIGDTTSGGAGSGSDETRRTHVLVKPFTAGLTTNIIITTDRRTYHLALTSTARTAMPALSWTYPQDALIALKAAAEAARAAQPVASGLAVDQLHFGYAITGDKPAWRPLRAFDDGRQTFIEFPASLGESEAPPLFLVDAKGNAELVNYRVQGRYYVVDRIFDAAELRLGLKHQDVVRINRTGQTASRRRPS</sequence>
<comment type="similarity">
    <text evidence="1">Belongs to the TrbG/VirB9 family.</text>
</comment>
<dbReference type="InterPro" id="IPR038161">
    <property type="entry name" value="VirB9/CagX/TrbG_C_sf"/>
</dbReference>
<dbReference type="KEGG" id="sbd:ATN00_03450"/>
<feature type="chain" id="PRO_5006611735" evidence="4">
    <location>
        <begin position="20"/>
        <end position="325"/>
    </location>
</feature>
<dbReference type="InterPro" id="IPR014142">
    <property type="entry name" value="TrbG_Ti"/>
</dbReference>
<dbReference type="InterPro" id="IPR010258">
    <property type="entry name" value="Conjugal_tfr_TrbG/VirB9/CagX"/>
</dbReference>
<proteinExistence type="inferred from homology"/>
<dbReference type="RefSeq" id="WP_062062176.1">
    <property type="nucleotide sequence ID" value="NZ_CP013264.1"/>
</dbReference>
<keyword evidence="2 4" id="KW-0732">Signal</keyword>
<evidence type="ECO:0000256" key="1">
    <source>
        <dbReference type="ARBA" id="ARBA00006135"/>
    </source>
</evidence>
<name>A0A0S3EVP0_9SPHN</name>
<evidence type="ECO:0000313" key="6">
    <source>
        <dbReference type="Proteomes" id="UP000056968"/>
    </source>
</evidence>
<feature type="region of interest" description="Disordered" evidence="3">
    <location>
        <begin position="39"/>
        <end position="64"/>
    </location>
</feature>
<keyword evidence="6" id="KW-1185">Reference proteome</keyword>
<feature type="signal peptide" evidence="4">
    <location>
        <begin position="1"/>
        <end position="19"/>
    </location>
</feature>
<evidence type="ECO:0000256" key="3">
    <source>
        <dbReference type="SAM" id="MobiDB-lite"/>
    </source>
</evidence>
<dbReference type="InterPro" id="IPR033645">
    <property type="entry name" value="VirB9/CagX/TrbG_C"/>
</dbReference>
<evidence type="ECO:0000256" key="2">
    <source>
        <dbReference type="ARBA" id="ARBA00022729"/>
    </source>
</evidence>
<organism evidence="5 6">
    <name type="scientific">Sphingobium baderi</name>
    <dbReference type="NCBI Taxonomy" id="1332080"/>
    <lineage>
        <taxon>Bacteria</taxon>
        <taxon>Pseudomonadati</taxon>
        <taxon>Pseudomonadota</taxon>
        <taxon>Alphaproteobacteria</taxon>
        <taxon>Sphingomonadales</taxon>
        <taxon>Sphingomonadaceae</taxon>
        <taxon>Sphingobium</taxon>
    </lineage>
</organism>
<evidence type="ECO:0000256" key="4">
    <source>
        <dbReference type="SAM" id="SignalP"/>
    </source>
</evidence>
<reference evidence="5 6" key="1">
    <citation type="submission" date="2015-11" db="EMBL/GenBank/DDBJ databases">
        <title>A Two-component Flavoprotein Monooxygenase System MeaXY Responsible for para-Hydroxylation of 2-Methyl-6-ethylaniline and 2,6-Diethylaniline in Sphingobium baderi DE-13.</title>
        <authorList>
            <person name="Cheng M."/>
            <person name="Meng Q."/>
            <person name="Yang Y."/>
            <person name="Chu C."/>
            <person name="Yan X."/>
            <person name="He J."/>
            <person name="Li S."/>
        </authorList>
    </citation>
    <scope>NUCLEOTIDE SEQUENCE [LARGE SCALE GENOMIC DNA]</scope>
    <source>
        <strain evidence="5 6">DE-13</strain>
    </source>
</reference>
<dbReference type="EMBL" id="CP013264">
    <property type="protein sequence ID" value="ALR19503.1"/>
    <property type="molecule type" value="Genomic_DNA"/>
</dbReference>
<gene>
    <name evidence="5" type="ORF">ATN00_03450</name>
</gene>
<accession>A0A0S3EVP0</accession>
<dbReference type="AlphaFoldDB" id="A0A0S3EVP0"/>
<dbReference type="NCBIfam" id="TIGR02775">
    <property type="entry name" value="TrbG_Ti"/>
    <property type="match status" value="1"/>
</dbReference>
<dbReference type="Proteomes" id="UP000056968">
    <property type="component" value="Chromosome"/>
</dbReference>
<dbReference type="STRING" id="1332080.ATN00_03450"/>
<evidence type="ECO:0000313" key="5">
    <source>
        <dbReference type="EMBL" id="ALR19503.1"/>
    </source>
</evidence>
<dbReference type="CDD" id="cd06911">
    <property type="entry name" value="VirB9_CagX_TrbG"/>
    <property type="match status" value="1"/>
</dbReference>
<dbReference type="Pfam" id="PF03524">
    <property type="entry name" value="CagX"/>
    <property type="match status" value="1"/>
</dbReference>
<dbReference type="Gene3D" id="2.60.40.2500">
    <property type="match status" value="1"/>
</dbReference>